<keyword evidence="3" id="KW-0378">Hydrolase</keyword>
<keyword evidence="2" id="KW-0732">Signal</keyword>
<evidence type="ECO:0000313" key="4">
    <source>
        <dbReference type="Proteomes" id="UP000711407"/>
    </source>
</evidence>
<keyword evidence="3" id="KW-0645">Protease</keyword>
<feature type="region of interest" description="Disordered" evidence="1">
    <location>
        <begin position="440"/>
        <end position="462"/>
    </location>
</feature>
<dbReference type="Proteomes" id="UP000711407">
    <property type="component" value="Unassembled WGS sequence"/>
</dbReference>
<evidence type="ECO:0000313" key="3">
    <source>
        <dbReference type="EMBL" id="HJE39208.1"/>
    </source>
</evidence>
<name>A0A921JID0_9BACT</name>
<dbReference type="AlphaFoldDB" id="A0A921JID0"/>
<proteinExistence type="predicted"/>
<accession>A0A921JID0</accession>
<keyword evidence="3" id="KW-0121">Carboxypeptidase</keyword>
<protein>
    <submittedName>
        <fullName evidence="3">Carboxypeptidase-like regulatory domain-containing protein</fullName>
    </submittedName>
</protein>
<evidence type="ECO:0000256" key="1">
    <source>
        <dbReference type="SAM" id="MobiDB-lite"/>
    </source>
</evidence>
<reference evidence="3" key="2">
    <citation type="submission" date="2021-09" db="EMBL/GenBank/DDBJ databases">
        <authorList>
            <person name="Gilroy R."/>
        </authorList>
    </citation>
    <scope>NUCLEOTIDE SEQUENCE</scope>
    <source>
        <strain evidence="3">4100</strain>
    </source>
</reference>
<dbReference type="EMBL" id="DYXT01000028">
    <property type="protein sequence ID" value="HJE39208.1"/>
    <property type="molecule type" value="Genomic_DNA"/>
</dbReference>
<gene>
    <name evidence="3" type="ORF">K8V47_05560</name>
</gene>
<comment type="caution">
    <text evidence="3">The sequence shown here is derived from an EMBL/GenBank/DDBJ whole genome shotgun (WGS) entry which is preliminary data.</text>
</comment>
<feature type="chain" id="PRO_5037205083" evidence="2">
    <location>
        <begin position="39"/>
        <end position="462"/>
    </location>
</feature>
<organism evidence="3 4">
    <name type="scientific">Candidatus Amulumruptor caecigallinarius</name>
    <dbReference type="NCBI Taxonomy" id="2109911"/>
    <lineage>
        <taxon>Bacteria</taxon>
        <taxon>Pseudomonadati</taxon>
        <taxon>Bacteroidota</taxon>
        <taxon>Bacteroidia</taxon>
        <taxon>Bacteroidales</taxon>
        <taxon>Muribaculaceae</taxon>
        <taxon>Candidatus Amulumruptor</taxon>
    </lineage>
</organism>
<reference evidence="3" key="1">
    <citation type="journal article" date="2021" name="PeerJ">
        <title>Extensive microbial diversity within the chicken gut microbiome revealed by metagenomics and culture.</title>
        <authorList>
            <person name="Gilroy R."/>
            <person name="Ravi A."/>
            <person name="Getino M."/>
            <person name="Pursley I."/>
            <person name="Horton D.L."/>
            <person name="Alikhan N.F."/>
            <person name="Baker D."/>
            <person name="Gharbi K."/>
            <person name="Hall N."/>
            <person name="Watson M."/>
            <person name="Adriaenssens E.M."/>
            <person name="Foster-Nyarko E."/>
            <person name="Jarju S."/>
            <person name="Secka A."/>
            <person name="Antonio M."/>
            <person name="Oren A."/>
            <person name="Chaudhuri R.R."/>
            <person name="La Ragione R."/>
            <person name="Hildebrand F."/>
            <person name="Pallen M.J."/>
        </authorList>
    </citation>
    <scope>NUCLEOTIDE SEQUENCE</scope>
    <source>
        <strain evidence="3">4100</strain>
    </source>
</reference>
<sequence>MNFIIRIFAWFTIKQMQRIVRVTACILAALSVFSVAQARETVVVDSLTGLPLPNASVFNRKGVAIGVCKSNGRLPRISWSDYPITIRYIGYNEAVVDDADTDSVKMVENAMSLPEVVIESRSHKLLHMLAYVREYSTLTTYSDTIFLFREKMVDYMLSPDRKGPVRGWRNPRILQSKSYYRFTDSNGLDSVSDRCDHRFSWTDWVGVVPRTKMPDRLWRSENGMDTVRGKYSPTEVWMKRGERVTVDVNVLADTTSRKWVPDLSLFFKDDVDFERFRVRFGFDNIDGDEVAPMDLTGYSFNIESNGRGHGLFRFNRHDEPFFVNTYGEVYIVDKEYITAKEAKKWEKLQTDVGQIAMYEPSEAPDLQPPILALVDRVNKLDHDRVRLDFVPDQRLVGRKVVKQNLGQRILSLLKTATGISSIRARKSWKRQWKDFTQERMERNAGRMHEHNDTIDTDSRPPK</sequence>
<dbReference type="GO" id="GO:0004180">
    <property type="term" value="F:carboxypeptidase activity"/>
    <property type="evidence" value="ECO:0007669"/>
    <property type="project" value="UniProtKB-KW"/>
</dbReference>
<evidence type="ECO:0000256" key="2">
    <source>
        <dbReference type="SAM" id="SignalP"/>
    </source>
</evidence>
<feature type="signal peptide" evidence="2">
    <location>
        <begin position="1"/>
        <end position="38"/>
    </location>
</feature>